<dbReference type="GO" id="GO:0008237">
    <property type="term" value="F:metallopeptidase activity"/>
    <property type="evidence" value="ECO:0007669"/>
    <property type="project" value="InterPro"/>
</dbReference>
<name>A0A8H7BD75_9PLEO</name>
<proteinExistence type="predicted"/>
<keyword evidence="3" id="KW-1185">Reference proteome</keyword>
<dbReference type="GeneID" id="62201562"/>
<dbReference type="InterPro" id="IPR024079">
    <property type="entry name" value="MetalloPept_cat_dom_sf"/>
</dbReference>
<comment type="caution">
    <text evidence="2">The sequence shown here is derived from an EMBL/GenBank/DDBJ whole genome shotgun (WGS) entry which is preliminary data.</text>
</comment>
<dbReference type="Gene3D" id="3.40.390.10">
    <property type="entry name" value="Collagenase (Catalytic Domain)"/>
    <property type="match status" value="1"/>
</dbReference>
<gene>
    <name evidence="2" type="ORF">GT037_003337</name>
</gene>
<evidence type="ECO:0000313" key="3">
    <source>
        <dbReference type="Proteomes" id="UP000596902"/>
    </source>
</evidence>
<dbReference type="SUPFAM" id="SSF55486">
    <property type="entry name" value="Metalloproteases ('zincins'), catalytic domain"/>
    <property type="match status" value="1"/>
</dbReference>
<dbReference type="RefSeq" id="XP_038789662.1">
    <property type="nucleotide sequence ID" value="XM_038928384.1"/>
</dbReference>
<protein>
    <submittedName>
        <fullName evidence="2">Catalytic domain-containingprotein</fullName>
    </submittedName>
</protein>
<dbReference type="EMBL" id="JAAABM010000003">
    <property type="protein sequence ID" value="KAF7679589.1"/>
    <property type="molecule type" value="Genomic_DNA"/>
</dbReference>
<evidence type="ECO:0000256" key="1">
    <source>
        <dbReference type="SAM" id="MobiDB-lite"/>
    </source>
</evidence>
<dbReference type="AlphaFoldDB" id="A0A8H7BD75"/>
<sequence>MSDENHSMKKLLSVLKNAVSESGDDWENVIQKLGGSDAGSPLPTDGEDTGSQETAKKRRIRGMKDKMEKRNQDISVLDPDYVEQTFQRLAPTLSTSDLAIGEGKYPCVTQAQSSDTPTTSDPTSIILGLYGTIPRWRKNTTVNFAVYAGGWPSNNHAIFAAYRLNQAATTWNSLNLGVTFKWVGVLEDACFVLGYGGNGGDTLARAFFPNSKDLNNMYVYLKAFQSGYVNYLYNVFLHELGHVLGLRHEFAPEREGAGPLVVWGIRNPLSVMSYTFPPQLQPSDRIDTKSFYAYTGTTIRNVRIQDFLPNN</sequence>
<accession>A0A8H7BD75</accession>
<evidence type="ECO:0000313" key="2">
    <source>
        <dbReference type="EMBL" id="KAF7679589.1"/>
    </source>
</evidence>
<dbReference type="Proteomes" id="UP000596902">
    <property type="component" value="Unassembled WGS sequence"/>
</dbReference>
<reference evidence="2" key="2">
    <citation type="submission" date="2020-08" db="EMBL/GenBank/DDBJ databases">
        <title>Draft Genome Sequence of Cumin Blight Pathogen Alternaria burnsii.</title>
        <authorList>
            <person name="Feng Z."/>
        </authorList>
    </citation>
    <scope>NUCLEOTIDE SEQUENCE</scope>
    <source>
        <strain evidence="2">CBS107.38</strain>
    </source>
</reference>
<organism evidence="2 3">
    <name type="scientific">Alternaria burnsii</name>
    <dbReference type="NCBI Taxonomy" id="1187904"/>
    <lineage>
        <taxon>Eukaryota</taxon>
        <taxon>Fungi</taxon>
        <taxon>Dikarya</taxon>
        <taxon>Ascomycota</taxon>
        <taxon>Pezizomycotina</taxon>
        <taxon>Dothideomycetes</taxon>
        <taxon>Pleosporomycetidae</taxon>
        <taxon>Pleosporales</taxon>
        <taxon>Pleosporineae</taxon>
        <taxon>Pleosporaceae</taxon>
        <taxon>Alternaria</taxon>
        <taxon>Alternaria sect. Alternaria</taxon>
    </lineage>
</organism>
<feature type="region of interest" description="Disordered" evidence="1">
    <location>
        <begin position="26"/>
        <end position="56"/>
    </location>
</feature>
<reference evidence="2" key="1">
    <citation type="submission" date="2020-01" db="EMBL/GenBank/DDBJ databases">
        <authorList>
            <person name="Feng Z.H.Z."/>
        </authorList>
    </citation>
    <scope>NUCLEOTIDE SEQUENCE</scope>
    <source>
        <strain evidence="2">CBS107.38</strain>
    </source>
</reference>